<organism evidence="1 2">
    <name type="scientific">Heracleum sosnowskyi</name>
    <dbReference type="NCBI Taxonomy" id="360622"/>
    <lineage>
        <taxon>Eukaryota</taxon>
        <taxon>Viridiplantae</taxon>
        <taxon>Streptophyta</taxon>
        <taxon>Embryophyta</taxon>
        <taxon>Tracheophyta</taxon>
        <taxon>Spermatophyta</taxon>
        <taxon>Magnoliopsida</taxon>
        <taxon>eudicotyledons</taxon>
        <taxon>Gunneridae</taxon>
        <taxon>Pentapetalae</taxon>
        <taxon>asterids</taxon>
        <taxon>campanulids</taxon>
        <taxon>Apiales</taxon>
        <taxon>Apiaceae</taxon>
        <taxon>Apioideae</taxon>
        <taxon>apioid superclade</taxon>
        <taxon>Tordylieae</taxon>
        <taxon>Tordyliinae</taxon>
        <taxon>Heracleum</taxon>
    </lineage>
</organism>
<keyword evidence="2" id="KW-1185">Reference proteome</keyword>
<dbReference type="PANTHER" id="PTHR31672">
    <property type="entry name" value="BNACNNG10540D PROTEIN"/>
    <property type="match status" value="1"/>
</dbReference>
<reference evidence="1" key="2">
    <citation type="submission" date="2023-05" db="EMBL/GenBank/DDBJ databases">
        <authorList>
            <person name="Schelkunov M.I."/>
        </authorList>
    </citation>
    <scope>NUCLEOTIDE SEQUENCE</scope>
    <source>
        <strain evidence="1">Hsosn_3</strain>
        <tissue evidence="1">Leaf</tissue>
    </source>
</reference>
<proteinExistence type="predicted"/>
<reference evidence="1" key="1">
    <citation type="submission" date="2023-02" db="EMBL/GenBank/DDBJ databases">
        <title>Genome of toxic invasive species Heracleum sosnowskyi carries increased number of genes despite the absence of recent whole-genome duplications.</title>
        <authorList>
            <person name="Schelkunov M."/>
            <person name="Shtratnikova V."/>
            <person name="Makarenko M."/>
            <person name="Klepikova A."/>
            <person name="Omelchenko D."/>
            <person name="Novikova G."/>
            <person name="Obukhova E."/>
            <person name="Bogdanov V."/>
            <person name="Penin A."/>
            <person name="Logacheva M."/>
        </authorList>
    </citation>
    <scope>NUCLEOTIDE SEQUENCE</scope>
    <source>
        <strain evidence="1">Hsosn_3</strain>
        <tissue evidence="1">Leaf</tissue>
    </source>
</reference>
<gene>
    <name evidence="1" type="ORF">POM88_033541</name>
</gene>
<evidence type="ECO:0000313" key="2">
    <source>
        <dbReference type="Proteomes" id="UP001237642"/>
    </source>
</evidence>
<comment type="caution">
    <text evidence="1">The sequence shown here is derived from an EMBL/GenBank/DDBJ whole genome shotgun (WGS) entry which is preliminary data.</text>
</comment>
<dbReference type="PANTHER" id="PTHR31672:SF13">
    <property type="entry name" value="F-BOX PROTEIN CPR30-LIKE"/>
    <property type="match status" value="1"/>
</dbReference>
<accession>A0AAD8I291</accession>
<name>A0AAD8I291_9APIA</name>
<evidence type="ECO:0008006" key="3">
    <source>
        <dbReference type="Google" id="ProtNLM"/>
    </source>
</evidence>
<dbReference type="InterPro" id="IPR050796">
    <property type="entry name" value="SCF_F-box_component"/>
</dbReference>
<dbReference type="InterPro" id="IPR036047">
    <property type="entry name" value="F-box-like_dom_sf"/>
</dbReference>
<dbReference type="Proteomes" id="UP001237642">
    <property type="component" value="Unassembled WGS sequence"/>
</dbReference>
<evidence type="ECO:0000313" key="1">
    <source>
        <dbReference type="EMBL" id="KAK1377348.1"/>
    </source>
</evidence>
<sequence length="221" mass="25193">MKLVKSIPMFDSGTLPADVMELVFLHSYFKSLVCHRCVAKSWRRFLSSPYFSLRCKKFRQVLRQEDDLLICPGSIKCRNSLLLIHVPNPSVLNSSFTFPNSCRDMFVVGSYNGVICLSDPPFRGFKFVGFWKPLINLFTRIPVPDIFNPEIDLNNSVGLAYDSDLEKFNIVILSPQPLSSTDSRVLVYYGKNNLWEELNPIIPSIFSQISATASQQKTQRV</sequence>
<dbReference type="AlphaFoldDB" id="A0AAD8I291"/>
<dbReference type="EMBL" id="JAUIZM010000007">
    <property type="protein sequence ID" value="KAK1377348.1"/>
    <property type="molecule type" value="Genomic_DNA"/>
</dbReference>
<protein>
    <recommendedName>
        <fullName evidence="3">F-box domain-containing protein</fullName>
    </recommendedName>
</protein>
<dbReference type="SUPFAM" id="SSF81383">
    <property type="entry name" value="F-box domain"/>
    <property type="match status" value="1"/>
</dbReference>